<dbReference type="Proteomes" id="UP000708208">
    <property type="component" value="Unassembled WGS sequence"/>
</dbReference>
<proteinExistence type="predicted"/>
<reference evidence="9" key="1">
    <citation type="submission" date="2021-06" db="EMBL/GenBank/DDBJ databases">
        <authorList>
            <person name="Hodson N. C."/>
            <person name="Mongue J. A."/>
            <person name="Jaron S. K."/>
        </authorList>
    </citation>
    <scope>NUCLEOTIDE SEQUENCE</scope>
</reference>
<dbReference type="GO" id="GO:0048589">
    <property type="term" value="P:developmental growth"/>
    <property type="evidence" value="ECO:0007669"/>
    <property type="project" value="UniProtKB-ARBA"/>
</dbReference>
<dbReference type="InterPro" id="IPR000742">
    <property type="entry name" value="EGF"/>
</dbReference>
<feature type="disulfide bond" evidence="7">
    <location>
        <begin position="15"/>
        <end position="32"/>
    </location>
</feature>
<feature type="non-terminal residue" evidence="9">
    <location>
        <position position="1"/>
    </location>
</feature>
<dbReference type="InterPro" id="IPR001881">
    <property type="entry name" value="EGF-like_Ca-bd_dom"/>
</dbReference>
<name>A0A8J2L2S8_9HEXA</name>
<feature type="domain" description="EGF-like" evidence="8">
    <location>
        <begin position="91"/>
        <end position="127"/>
    </location>
</feature>
<evidence type="ECO:0000313" key="10">
    <source>
        <dbReference type="Proteomes" id="UP000708208"/>
    </source>
</evidence>
<dbReference type="InterPro" id="IPR051830">
    <property type="entry name" value="NOTCH_homolog"/>
</dbReference>
<dbReference type="AlphaFoldDB" id="A0A8J2L2S8"/>
<evidence type="ECO:0000256" key="7">
    <source>
        <dbReference type="PROSITE-ProRule" id="PRU00076"/>
    </source>
</evidence>
<feature type="disulfide bond" evidence="7">
    <location>
        <begin position="117"/>
        <end position="126"/>
    </location>
</feature>
<dbReference type="PROSITE" id="PS50026">
    <property type="entry name" value="EGF_3"/>
    <property type="match status" value="4"/>
</dbReference>
<dbReference type="Pfam" id="PF00008">
    <property type="entry name" value="EGF"/>
    <property type="match status" value="2"/>
</dbReference>
<evidence type="ECO:0000256" key="4">
    <source>
        <dbReference type="ARBA" id="ARBA00022837"/>
    </source>
</evidence>
<gene>
    <name evidence="9" type="ORF">AFUS01_LOCUS25008</name>
</gene>
<keyword evidence="1 7" id="KW-0245">EGF-like domain</keyword>
<feature type="disulfide bond" evidence="7">
    <location>
        <begin position="159"/>
        <end position="168"/>
    </location>
</feature>
<feature type="disulfide bond" evidence="7">
    <location>
        <begin position="140"/>
        <end position="157"/>
    </location>
</feature>
<dbReference type="PROSITE" id="PS01186">
    <property type="entry name" value="EGF_2"/>
    <property type="match status" value="3"/>
</dbReference>
<keyword evidence="2" id="KW-0732">Signal</keyword>
<dbReference type="PANTHER" id="PTHR24033:SF151">
    <property type="entry name" value="NOTCH 2"/>
    <property type="match status" value="1"/>
</dbReference>
<dbReference type="EMBL" id="CAJVCH010318105">
    <property type="protein sequence ID" value="CAG7786439.1"/>
    <property type="molecule type" value="Genomic_DNA"/>
</dbReference>
<protein>
    <recommendedName>
        <fullName evidence="8">EGF-like domain-containing protein</fullName>
    </recommendedName>
</protein>
<evidence type="ECO:0000256" key="3">
    <source>
        <dbReference type="ARBA" id="ARBA00022737"/>
    </source>
</evidence>
<dbReference type="OrthoDB" id="283575at2759"/>
<dbReference type="SMART" id="SM00181">
    <property type="entry name" value="EGF"/>
    <property type="match status" value="4"/>
</dbReference>
<evidence type="ECO:0000256" key="1">
    <source>
        <dbReference type="ARBA" id="ARBA00022536"/>
    </source>
</evidence>
<keyword evidence="3" id="KW-0677">Repeat</keyword>
<feature type="disulfide bond" evidence="7">
    <location>
        <begin position="34"/>
        <end position="43"/>
    </location>
</feature>
<dbReference type="CDD" id="cd00054">
    <property type="entry name" value="EGF_CA"/>
    <property type="match status" value="1"/>
</dbReference>
<keyword evidence="5 7" id="KW-1015">Disulfide bond</keyword>
<feature type="domain" description="EGF-like" evidence="8">
    <location>
        <begin position="128"/>
        <end position="169"/>
    </location>
</feature>
<evidence type="ECO:0000256" key="2">
    <source>
        <dbReference type="ARBA" id="ARBA00022729"/>
    </source>
</evidence>
<dbReference type="GO" id="GO:0005509">
    <property type="term" value="F:calcium ion binding"/>
    <property type="evidence" value="ECO:0007669"/>
    <property type="project" value="InterPro"/>
</dbReference>
<evidence type="ECO:0000256" key="5">
    <source>
        <dbReference type="ARBA" id="ARBA00023157"/>
    </source>
</evidence>
<dbReference type="PROSITE" id="PS00022">
    <property type="entry name" value="EGF_1"/>
    <property type="match status" value="3"/>
</dbReference>
<dbReference type="PANTHER" id="PTHR24033">
    <property type="entry name" value="EGF-LIKE DOMAIN-CONTAINING PROTEIN"/>
    <property type="match status" value="1"/>
</dbReference>
<feature type="domain" description="EGF-like" evidence="8">
    <location>
        <begin position="45"/>
        <end position="88"/>
    </location>
</feature>
<sequence>MMSNYLGLSCTPNPCKNGASCVPGNRIGEGHCECPSTYVGEYCQHPNPCHTSQQRCEHGGSCRVVTKPKSAPNFACDCPVGYTSTFCEIELPNVCQLNPCKNGVCHLESLKNYTCSCSPGYRGANCEHIDHCTINGSSPCKNDAKCIPEDTPPGYRCICDEGFTGTNCLQ</sequence>
<evidence type="ECO:0000259" key="8">
    <source>
        <dbReference type="PROSITE" id="PS50026"/>
    </source>
</evidence>
<dbReference type="SMART" id="SM00179">
    <property type="entry name" value="EGF_CA"/>
    <property type="match status" value="2"/>
</dbReference>
<comment type="caution">
    <text evidence="9">The sequence shown here is derived from an EMBL/GenBank/DDBJ whole genome shotgun (WGS) entry which is preliminary data.</text>
</comment>
<keyword evidence="6" id="KW-0325">Glycoprotein</keyword>
<organism evidence="9 10">
    <name type="scientific">Allacma fusca</name>
    <dbReference type="NCBI Taxonomy" id="39272"/>
    <lineage>
        <taxon>Eukaryota</taxon>
        <taxon>Metazoa</taxon>
        <taxon>Ecdysozoa</taxon>
        <taxon>Arthropoda</taxon>
        <taxon>Hexapoda</taxon>
        <taxon>Collembola</taxon>
        <taxon>Symphypleona</taxon>
        <taxon>Sminthuridae</taxon>
        <taxon>Allacma</taxon>
    </lineage>
</organism>
<accession>A0A8J2L2S8</accession>
<dbReference type="FunFam" id="2.10.25.10:FF:000508">
    <property type="entry name" value="Eyes shut homolog"/>
    <property type="match status" value="1"/>
</dbReference>
<feature type="disulfide bond" evidence="7">
    <location>
        <begin position="95"/>
        <end position="105"/>
    </location>
</feature>
<keyword evidence="4" id="KW-0106">Calcium</keyword>
<feature type="disulfide bond" evidence="7">
    <location>
        <begin position="78"/>
        <end position="87"/>
    </location>
</feature>
<comment type="caution">
    <text evidence="7">Lacks conserved residue(s) required for the propagation of feature annotation.</text>
</comment>
<keyword evidence="10" id="KW-1185">Reference proteome</keyword>
<evidence type="ECO:0000256" key="6">
    <source>
        <dbReference type="ARBA" id="ARBA00023180"/>
    </source>
</evidence>
<evidence type="ECO:0000313" key="9">
    <source>
        <dbReference type="EMBL" id="CAG7786439.1"/>
    </source>
</evidence>
<feature type="domain" description="EGF-like" evidence="8">
    <location>
        <begin position="6"/>
        <end position="44"/>
    </location>
</feature>